<sequence length="262" mass="28778">MKKPVVIIGMGEMGELFARGFLKCGHPVYPLLRGTALDGVARETPAPELVLAAVGEDELHPLLASLPPAWHGRLGLLQNELLPRDWQLHGLFDPTVIVVWFDKKKGRPFVPVLPTPVCGPRAALVVQALEAIEVPCHAIPEDELLYELVRKNLYILTINIAGLRSGGTVGELWDRHRELAEQTAGEVLDIQEWLTQTRLPRGRLMAGMLEGFAGDPNHICTGRTAPRRLRRALNWAKQAGIATPVLQSIADELAATHPKQAL</sequence>
<dbReference type="EMBL" id="CP046565">
    <property type="protein sequence ID" value="QJD30002.1"/>
    <property type="molecule type" value="Genomic_DNA"/>
</dbReference>
<evidence type="ECO:0000313" key="2">
    <source>
        <dbReference type="Proteomes" id="UP000503004"/>
    </source>
</evidence>
<accession>A0A858Q7X0</accession>
<dbReference type="AlphaFoldDB" id="A0A858Q7X0"/>
<keyword evidence="2" id="KW-1185">Reference proteome</keyword>
<dbReference type="Proteomes" id="UP000503004">
    <property type="component" value="Chromosome"/>
</dbReference>
<gene>
    <name evidence="1" type="ORF">GNH96_08485</name>
</gene>
<organism evidence="1 2">
    <name type="scientific">Methylococcus geothermalis</name>
    <dbReference type="NCBI Taxonomy" id="2681310"/>
    <lineage>
        <taxon>Bacteria</taxon>
        <taxon>Pseudomonadati</taxon>
        <taxon>Pseudomonadota</taxon>
        <taxon>Gammaproteobacteria</taxon>
        <taxon>Methylococcales</taxon>
        <taxon>Methylococcaceae</taxon>
        <taxon>Methylococcus</taxon>
    </lineage>
</organism>
<name>A0A858Q7X0_9GAMM</name>
<dbReference type="SUPFAM" id="SSF51735">
    <property type="entry name" value="NAD(P)-binding Rossmann-fold domains"/>
    <property type="match status" value="1"/>
</dbReference>
<dbReference type="RefSeq" id="WP_169603282.1">
    <property type="nucleotide sequence ID" value="NZ_CP046565.1"/>
</dbReference>
<dbReference type="InterPro" id="IPR036291">
    <property type="entry name" value="NAD(P)-bd_dom_sf"/>
</dbReference>
<dbReference type="KEGG" id="metu:GNH96_08485"/>
<protein>
    <recommendedName>
        <fullName evidence="3">Ketopantoate reductase</fullName>
    </recommendedName>
</protein>
<evidence type="ECO:0000313" key="1">
    <source>
        <dbReference type="EMBL" id="QJD30002.1"/>
    </source>
</evidence>
<reference evidence="2" key="1">
    <citation type="submission" date="2019-12" db="EMBL/GenBank/DDBJ databases">
        <authorList>
            <person name="Awala S.I."/>
            <person name="Rhee S.K."/>
        </authorList>
    </citation>
    <scope>NUCLEOTIDE SEQUENCE [LARGE SCALE GENOMIC DNA]</scope>
    <source>
        <strain evidence="2">IM1</strain>
    </source>
</reference>
<proteinExistence type="predicted"/>
<evidence type="ECO:0008006" key="3">
    <source>
        <dbReference type="Google" id="ProtNLM"/>
    </source>
</evidence>